<dbReference type="Gene3D" id="3.40.50.1820">
    <property type="entry name" value="alpha/beta hydrolase"/>
    <property type="match status" value="1"/>
</dbReference>
<dbReference type="SUPFAM" id="SSF53474">
    <property type="entry name" value="alpha/beta-Hydrolases"/>
    <property type="match status" value="1"/>
</dbReference>
<name>A0A927U6G0_9FIRM</name>
<evidence type="ECO:0000313" key="2">
    <source>
        <dbReference type="Proteomes" id="UP000766246"/>
    </source>
</evidence>
<dbReference type="Pfam" id="PF11187">
    <property type="entry name" value="Mbeg1-like"/>
    <property type="match status" value="1"/>
</dbReference>
<dbReference type="EMBL" id="SVER01000010">
    <property type="protein sequence ID" value="MBE5919196.1"/>
    <property type="molecule type" value="Genomic_DNA"/>
</dbReference>
<evidence type="ECO:0000313" key="1">
    <source>
        <dbReference type="EMBL" id="MBE5919196.1"/>
    </source>
</evidence>
<comment type="caution">
    <text evidence="1">The sequence shown here is derived from an EMBL/GenBank/DDBJ whole genome shotgun (WGS) entry which is preliminary data.</text>
</comment>
<protein>
    <submittedName>
        <fullName evidence="1">DUF2974 domain-containing protein</fullName>
    </submittedName>
</protein>
<proteinExistence type="predicted"/>
<organism evidence="1 2">
    <name type="scientific">Pseudobutyrivibrio ruminis</name>
    <dbReference type="NCBI Taxonomy" id="46206"/>
    <lineage>
        <taxon>Bacteria</taxon>
        <taxon>Bacillati</taxon>
        <taxon>Bacillota</taxon>
        <taxon>Clostridia</taxon>
        <taxon>Lachnospirales</taxon>
        <taxon>Lachnospiraceae</taxon>
        <taxon>Pseudobutyrivibrio</taxon>
    </lineage>
</organism>
<dbReference type="Proteomes" id="UP000766246">
    <property type="component" value="Unassembled WGS sequence"/>
</dbReference>
<dbReference type="InterPro" id="IPR029058">
    <property type="entry name" value="AB_hydrolase_fold"/>
</dbReference>
<accession>A0A927U6G0</accession>
<dbReference type="InterPro" id="IPR024499">
    <property type="entry name" value="Mbeg1-like"/>
</dbReference>
<sequence length="381" mass="42626">MANIVDYLKWRGDVPFEISPFNEVDALVLCELVYSPFDGLVPGPGLKEKISIEDLCDKFFMKFTEAELLSRTALTRLAPFMIKDLAHSKRFGGMKLSGFINEVDNENQSQFSVCTFYVPDGTIFVAFKGTDDSLVGWKEDFNMCFSPGTGGQLKAVNYLNNSLARTMKQIRIGGHSKGGNFAVYGSAFCKSHIKDSIIDIYNFDGPGFIPELLKTKEYKQILKRIHKFIPEESIIGLLMYTKSKTMVVASSEKGINQHDPMSWQVGRTCFEYKDKVAASSEVIDEIITKWSLQFDYETRAAFVDVFFASLQSSGATKMSEITSSKVRSVASLTKEIQSLDPENQALVIDVFVKLLASSGDSLKNTLLSKLSKIPIMRKKEK</sequence>
<reference evidence="1" key="1">
    <citation type="submission" date="2019-04" db="EMBL/GenBank/DDBJ databases">
        <title>Evolution of Biomass-Degrading Anaerobic Consortia Revealed by Metagenomics.</title>
        <authorList>
            <person name="Peng X."/>
        </authorList>
    </citation>
    <scope>NUCLEOTIDE SEQUENCE</scope>
    <source>
        <strain evidence="1">SIG311</strain>
    </source>
</reference>
<gene>
    <name evidence="1" type="ORF">E7272_05055</name>
</gene>
<dbReference type="AlphaFoldDB" id="A0A927U6G0"/>